<name>A0A401UM98_9CLOT</name>
<feature type="compositionally biased region" description="Polar residues" evidence="1">
    <location>
        <begin position="9"/>
        <end position="20"/>
    </location>
</feature>
<evidence type="ECO:0000313" key="3">
    <source>
        <dbReference type="Proteomes" id="UP000287872"/>
    </source>
</evidence>
<comment type="caution">
    <text evidence="2">The sequence shown here is derived from an EMBL/GenBank/DDBJ whole genome shotgun (WGS) entry which is preliminary data.</text>
</comment>
<sequence length="43" mass="4583">MAKNKPVFPSSNNKSSNGQESKGDNKTPVPTPKKAIRGNSRGK</sequence>
<dbReference type="GeneID" id="77241918"/>
<protein>
    <submittedName>
        <fullName evidence="2">Uncharacterized protein</fullName>
    </submittedName>
</protein>
<reference evidence="2 3" key="1">
    <citation type="submission" date="2018-11" db="EMBL/GenBank/DDBJ databases">
        <title>Genome sequencing and assembly of Clostridium tagluense strain A121.</title>
        <authorList>
            <person name="Murakami T."/>
            <person name="Segawa T."/>
            <person name="Shcherbakova V.A."/>
            <person name="Mori H."/>
            <person name="Yoshimura Y."/>
        </authorList>
    </citation>
    <scope>NUCLEOTIDE SEQUENCE [LARGE SCALE GENOMIC DNA]</scope>
    <source>
        <strain evidence="2 3">A121</strain>
    </source>
</reference>
<dbReference type="Proteomes" id="UP000287872">
    <property type="component" value="Unassembled WGS sequence"/>
</dbReference>
<dbReference type="AlphaFoldDB" id="A0A401UM98"/>
<keyword evidence="3" id="KW-1185">Reference proteome</keyword>
<organism evidence="2 3">
    <name type="scientific">Clostridium tagluense</name>
    <dbReference type="NCBI Taxonomy" id="360422"/>
    <lineage>
        <taxon>Bacteria</taxon>
        <taxon>Bacillati</taxon>
        <taxon>Bacillota</taxon>
        <taxon>Clostridia</taxon>
        <taxon>Eubacteriales</taxon>
        <taxon>Clostridiaceae</taxon>
        <taxon>Clostridium</taxon>
    </lineage>
</organism>
<dbReference type="EMBL" id="BHYK01000011">
    <property type="protein sequence ID" value="GCD10667.1"/>
    <property type="molecule type" value="Genomic_DNA"/>
</dbReference>
<gene>
    <name evidence="2" type="ORF">Ctaglu_22900</name>
</gene>
<feature type="compositionally biased region" description="Basic residues" evidence="1">
    <location>
        <begin position="34"/>
        <end position="43"/>
    </location>
</feature>
<dbReference type="RefSeq" id="WP_258880984.1">
    <property type="nucleotide sequence ID" value="NZ_BHYK01000011.1"/>
</dbReference>
<proteinExistence type="predicted"/>
<evidence type="ECO:0000256" key="1">
    <source>
        <dbReference type="SAM" id="MobiDB-lite"/>
    </source>
</evidence>
<evidence type="ECO:0000313" key="2">
    <source>
        <dbReference type="EMBL" id="GCD10667.1"/>
    </source>
</evidence>
<feature type="region of interest" description="Disordered" evidence="1">
    <location>
        <begin position="1"/>
        <end position="43"/>
    </location>
</feature>
<accession>A0A401UM98</accession>